<dbReference type="InterPro" id="IPR000740">
    <property type="entry name" value="GrpE"/>
</dbReference>
<feature type="region of interest" description="Disordered" evidence="13">
    <location>
        <begin position="1"/>
        <end position="38"/>
    </location>
</feature>
<dbReference type="GO" id="GO:0005829">
    <property type="term" value="C:cytosol"/>
    <property type="evidence" value="ECO:0007669"/>
    <property type="project" value="TreeGrafter"/>
</dbReference>
<feature type="compositionally biased region" description="Basic and acidic residues" evidence="13">
    <location>
        <begin position="29"/>
        <end position="38"/>
    </location>
</feature>
<evidence type="ECO:0000256" key="9">
    <source>
        <dbReference type="ARBA" id="ARBA00076414"/>
    </source>
</evidence>
<dbReference type="PROSITE" id="PS01071">
    <property type="entry name" value="GRPE"/>
    <property type="match status" value="1"/>
</dbReference>
<dbReference type="Gene3D" id="2.30.22.10">
    <property type="entry name" value="Head domain of nucleotide exchange factor GrpE"/>
    <property type="match status" value="1"/>
</dbReference>
<dbReference type="InterPro" id="IPR009012">
    <property type="entry name" value="GrpE_head"/>
</dbReference>
<name>A0A1W6BWP2_9BACT</name>
<dbReference type="CDD" id="cd00446">
    <property type="entry name" value="GrpE"/>
    <property type="match status" value="1"/>
</dbReference>
<dbReference type="InterPro" id="IPR013805">
    <property type="entry name" value="GrpE_CC"/>
</dbReference>
<dbReference type="PANTHER" id="PTHR21237:SF23">
    <property type="entry name" value="GRPE PROTEIN HOMOLOG, MITOCHONDRIAL"/>
    <property type="match status" value="1"/>
</dbReference>
<evidence type="ECO:0000256" key="4">
    <source>
        <dbReference type="ARBA" id="ARBA00022490"/>
    </source>
</evidence>
<reference evidence="14 15" key="1">
    <citation type="submission" date="2017-04" db="EMBL/GenBank/DDBJ databases">
        <title>Complete genome sequence of the Campylobacter cuniculorum type strain LMG24588.</title>
        <authorList>
            <person name="Miller W.G."/>
            <person name="Yee E."/>
            <person name="Revez J."/>
            <person name="Bono J.L."/>
            <person name="Rossi M."/>
        </authorList>
    </citation>
    <scope>NUCLEOTIDE SEQUENCE [LARGE SCALE GENOMIC DNA]</scope>
    <source>
        <strain evidence="14 15">LMG 24588</strain>
    </source>
</reference>
<keyword evidence="5 10" id="KW-0346">Stress response</keyword>
<dbReference type="GO" id="GO:0000774">
    <property type="term" value="F:adenyl-nucleotide exchange factor activity"/>
    <property type="evidence" value="ECO:0007669"/>
    <property type="project" value="InterPro"/>
</dbReference>
<dbReference type="NCBIfam" id="NF010738">
    <property type="entry name" value="PRK14140.1"/>
    <property type="match status" value="1"/>
</dbReference>
<dbReference type="Proteomes" id="UP000192902">
    <property type="component" value="Chromosome"/>
</dbReference>
<evidence type="ECO:0000256" key="5">
    <source>
        <dbReference type="ARBA" id="ARBA00023016"/>
    </source>
</evidence>
<comment type="similarity">
    <text evidence="2 10 12">Belongs to the GrpE family.</text>
</comment>
<comment type="subcellular location">
    <subcellularLocation>
        <location evidence="1 10">Cytoplasm</location>
    </subcellularLocation>
</comment>
<comment type="function">
    <text evidence="7 10 11">Participates actively in the response to hyperosmotic and heat shock by preventing the aggregation of stress-denatured proteins, in association with DnaK and GrpE. It is the nucleotide exchange factor for DnaK and may function as a thermosensor. Unfolded proteins bind initially to DnaJ; upon interaction with the DnaJ-bound protein, DnaK hydrolyzes its bound ATP, resulting in the formation of a stable complex. GrpE releases ADP from DnaK; ATP binding to DnaK triggers the release of the substrate protein, thus completing the reaction cycle. Several rounds of ATP-dependent interactions between DnaJ, DnaK and GrpE are required for fully efficient folding.</text>
</comment>
<dbReference type="OrthoDB" id="9789811at2"/>
<dbReference type="EMBL" id="CP020867">
    <property type="protein sequence ID" value="ARJ56498.1"/>
    <property type="molecule type" value="Genomic_DNA"/>
</dbReference>
<dbReference type="Gene3D" id="3.90.20.20">
    <property type="match status" value="1"/>
</dbReference>
<evidence type="ECO:0000256" key="7">
    <source>
        <dbReference type="ARBA" id="ARBA00053401"/>
    </source>
</evidence>
<dbReference type="FunFam" id="2.30.22.10:FF:000001">
    <property type="entry name" value="Protein GrpE"/>
    <property type="match status" value="1"/>
</dbReference>
<feature type="compositionally biased region" description="Polar residues" evidence="13">
    <location>
        <begin position="18"/>
        <end position="28"/>
    </location>
</feature>
<keyword evidence="4 10" id="KW-0963">Cytoplasm</keyword>
<dbReference type="GO" id="GO:0006457">
    <property type="term" value="P:protein folding"/>
    <property type="evidence" value="ECO:0007669"/>
    <property type="project" value="InterPro"/>
</dbReference>
<dbReference type="Pfam" id="PF01025">
    <property type="entry name" value="GrpE"/>
    <property type="match status" value="1"/>
</dbReference>
<dbReference type="NCBIfam" id="NF010756">
    <property type="entry name" value="PRK14159.1"/>
    <property type="match status" value="1"/>
</dbReference>
<dbReference type="SUPFAM" id="SSF51064">
    <property type="entry name" value="Head domain of nucleotide exchange factor GrpE"/>
    <property type="match status" value="1"/>
</dbReference>
<evidence type="ECO:0000313" key="15">
    <source>
        <dbReference type="Proteomes" id="UP000192902"/>
    </source>
</evidence>
<dbReference type="GO" id="GO:0042803">
    <property type="term" value="F:protein homodimerization activity"/>
    <property type="evidence" value="ECO:0007669"/>
    <property type="project" value="InterPro"/>
</dbReference>
<evidence type="ECO:0000256" key="10">
    <source>
        <dbReference type="HAMAP-Rule" id="MF_01151"/>
    </source>
</evidence>
<comment type="subunit">
    <text evidence="3 10">Homodimer.</text>
</comment>
<protein>
    <recommendedName>
        <fullName evidence="8 10">Protein GrpE</fullName>
    </recommendedName>
    <alternativeName>
        <fullName evidence="9 10">HSP-70 cofactor</fullName>
    </alternativeName>
</protein>
<organism evidence="14 15">
    <name type="scientific">Campylobacter cuniculorum DSM 23162 = LMG 24588</name>
    <dbReference type="NCBI Taxonomy" id="1121267"/>
    <lineage>
        <taxon>Bacteria</taxon>
        <taxon>Pseudomonadati</taxon>
        <taxon>Campylobacterota</taxon>
        <taxon>Epsilonproteobacteria</taxon>
        <taxon>Campylobacterales</taxon>
        <taxon>Campylobacteraceae</taxon>
        <taxon>Campylobacter</taxon>
    </lineage>
</organism>
<dbReference type="SUPFAM" id="SSF58014">
    <property type="entry name" value="Coiled-coil domain of nucleotide exchange factor GrpE"/>
    <property type="match status" value="1"/>
</dbReference>
<feature type="compositionally biased region" description="Low complexity" evidence="13">
    <location>
        <begin position="1"/>
        <end position="11"/>
    </location>
</feature>
<dbReference type="GO" id="GO:0051087">
    <property type="term" value="F:protein-folding chaperone binding"/>
    <property type="evidence" value="ECO:0007669"/>
    <property type="project" value="InterPro"/>
</dbReference>
<evidence type="ECO:0000256" key="1">
    <source>
        <dbReference type="ARBA" id="ARBA00004496"/>
    </source>
</evidence>
<proteinExistence type="inferred from homology"/>
<gene>
    <name evidence="10 14" type="primary">grpE</name>
    <name evidence="14" type="ORF">CCUN_0888</name>
</gene>
<evidence type="ECO:0000256" key="2">
    <source>
        <dbReference type="ARBA" id="ARBA00009054"/>
    </source>
</evidence>
<accession>A0A1W6BWP2</accession>
<dbReference type="AlphaFoldDB" id="A0A1W6BWP2"/>
<keyword evidence="6 10" id="KW-0143">Chaperone</keyword>
<dbReference type="PANTHER" id="PTHR21237">
    <property type="entry name" value="GRPE PROTEIN"/>
    <property type="match status" value="1"/>
</dbReference>
<dbReference type="KEGG" id="ccun:CCUN_0888"/>
<dbReference type="HAMAP" id="MF_01151">
    <property type="entry name" value="GrpE"/>
    <property type="match status" value="1"/>
</dbReference>
<dbReference type="PRINTS" id="PR00773">
    <property type="entry name" value="GRPEPROTEIN"/>
</dbReference>
<evidence type="ECO:0000256" key="8">
    <source>
        <dbReference type="ARBA" id="ARBA00072274"/>
    </source>
</evidence>
<dbReference type="RefSeq" id="WP_027306464.1">
    <property type="nucleotide sequence ID" value="NZ_CP020867.1"/>
</dbReference>
<evidence type="ECO:0000256" key="3">
    <source>
        <dbReference type="ARBA" id="ARBA00011738"/>
    </source>
</evidence>
<evidence type="ECO:0000313" key="14">
    <source>
        <dbReference type="EMBL" id="ARJ56498.1"/>
    </source>
</evidence>
<evidence type="ECO:0000256" key="13">
    <source>
        <dbReference type="SAM" id="MobiDB-lite"/>
    </source>
</evidence>
<evidence type="ECO:0000256" key="6">
    <source>
        <dbReference type="ARBA" id="ARBA00023186"/>
    </source>
</evidence>
<dbReference type="eggNOG" id="COG0576">
    <property type="taxonomic scope" value="Bacteria"/>
</dbReference>
<evidence type="ECO:0000256" key="12">
    <source>
        <dbReference type="RuleBase" id="RU004478"/>
    </source>
</evidence>
<dbReference type="STRING" id="1121267.CCUN_0888"/>
<sequence>MENQENENQCGENEKTENQNFEQETSSNEESHQEAKLQKEFDELKDKYIRANAEFENIKKRMEKEKLNALVYANESFARDLLDVIDALEAAINVEANDELSLKIKEGVQNTLDLFFKKLEKHGVKAIEELKEFDPNLHEAMFHTQSAEHSSGEIVQVLQKGYKIADRVIRPTKVSVAK</sequence>
<dbReference type="GO" id="GO:0051082">
    <property type="term" value="F:unfolded protein binding"/>
    <property type="evidence" value="ECO:0007669"/>
    <property type="project" value="TreeGrafter"/>
</dbReference>
<evidence type="ECO:0000256" key="11">
    <source>
        <dbReference type="RuleBase" id="RU000639"/>
    </source>
</evidence>